<dbReference type="Proteomes" id="UP001282288">
    <property type="component" value="Unassembled WGS sequence"/>
</dbReference>
<dbReference type="EMBL" id="JARAWC010000015">
    <property type="protein sequence ID" value="MDX2962396.1"/>
    <property type="molecule type" value="Genomic_DNA"/>
</dbReference>
<proteinExistence type="predicted"/>
<evidence type="ECO:0000313" key="2">
    <source>
        <dbReference type="Proteomes" id="UP001282288"/>
    </source>
</evidence>
<gene>
    <name evidence="1" type="ORF">PV399_22180</name>
</gene>
<sequence>MNGRAAEGAGVYGWCTWHRAYAYGLRVISLVEEGRAAYVLYACGGCRTMYGLTPQADRP</sequence>
<name>A0AAP6BCV6_9ACTN</name>
<comment type="caution">
    <text evidence="1">The sequence shown here is derived from an EMBL/GenBank/DDBJ whole genome shotgun (WGS) entry which is preliminary data.</text>
</comment>
<evidence type="ECO:0000313" key="1">
    <source>
        <dbReference type="EMBL" id="MDX2962396.1"/>
    </source>
</evidence>
<organism evidence="1 2">
    <name type="scientific">Streptomyces acidiscabies</name>
    <dbReference type="NCBI Taxonomy" id="42234"/>
    <lineage>
        <taxon>Bacteria</taxon>
        <taxon>Bacillati</taxon>
        <taxon>Actinomycetota</taxon>
        <taxon>Actinomycetes</taxon>
        <taxon>Kitasatosporales</taxon>
        <taxon>Streptomycetaceae</taxon>
        <taxon>Streptomyces</taxon>
    </lineage>
</organism>
<reference evidence="1" key="1">
    <citation type="journal article" date="2023" name="Microb. Genom.">
        <title>Mesoterricola silvestris gen. nov., sp. nov., Mesoterricola sediminis sp. nov., Geothrix oryzae sp. nov., Geothrix edaphica sp. nov., Geothrix rubra sp. nov., and Geothrix limicola sp. nov., six novel members of Acidobacteriota isolated from soils.</title>
        <authorList>
            <person name="Weisberg A.J."/>
            <person name="Pearce E."/>
            <person name="Kramer C.G."/>
            <person name="Chang J.H."/>
            <person name="Clarke C.R."/>
        </authorList>
    </citation>
    <scope>NUCLEOTIDE SEQUENCE</scope>
    <source>
        <strain evidence="1">NRRL_B-16521</strain>
    </source>
</reference>
<dbReference type="RefSeq" id="WP_010353430.1">
    <property type="nucleotide sequence ID" value="NZ_JAGJBY010000001.1"/>
</dbReference>
<dbReference type="AlphaFoldDB" id="A0AAP6BCV6"/>
<dbReference type="GeneID" id="69804807"/>
<accession>A0AAP6BCV6</accession>
<protein>
    <submittedName>
        <fullName evidence="1">Uncharacterized protein</fullName>
    </submittedName>
</protein>